<feature type="binding site" evidence="20">
    <location>
        <position position="226"/>
    </location>
    <ligand>
        <name>UDP-N-acetyl-alpha-D-glucosamine</name>
        <dbReference type="ChEBI" id="CHEBI:57705"/>
    </ligand>
</feature>
<keyword evidence="11 20" id="KW-0460">Magnesium</keyword>
<evidence type="ECO:0000256" key="11">
    <source>
        <dbReference type="ARBA" id="ARBA00022842"/>
    </source>
</evidence>
<dbReference type="InterPro" id="IPR038009">
    <property type="entry name" value="GlmU_C_LbH"/>
</dbReference>
<feature type="binding site" evidence="20">
    <location>
        <position position="331"/>
    </location>
    <ligand>
        <name>UDP-N-acetyl-alpha-D-glucosamine</name>
        <dbReference type="ChEBI" id="CHEBI:57705"/>
    </ligand>
</feature>
<dbReference type="InterPro" id="IPR050065">
    <property type="entry name" value="GlmU-like"/>
</dbReference>
<reference evidence="22 23" key="1">
    <citation type="submission" date="2013-07" db="EMBL/GenBank/DDBJ databases">
        <authorList>
            <person name="Weinstock G."/>
            <person name="Sodergren E."/>
            <person name="Wylie T."/>
            <person name="Fulton L."/>
            <person name="Fulton R."/>
            <person name="Fronick C."/>
            <person name="O'Laughlin M."/>
            <person name="Godfrey J."/>
            <person name="Miner T."/>
            <person name="Herter B."/>
            <person name="Appelbaum E."/>
            <person name="Cordes M."/>
            <person name="Lek S."/>
            <person name="Wollam A."/>
            <person name="Pepin K.H."/>
            <person name="Palsikar V.B."/>
            <person name="Mitreva M."/>
            <person name="Wilson R.K."/>
        </authorList>
    </citation>
    <scope>NUCLEOTIDE SEQUENCE [LARGE SCALE GENOMIC DNA]</scope>
    <source>
        <strain evidence="22 23">ATCC 27760</strain>
    </source>
</reference>
<feature type="binding site" evidence="20">
    <location>
        <position position="349"/>
    </location>
    <ligand>
        <name>UDP-N-acetyl-alpha-D-glucosamine</name>
        <dbReference type="ChEBI" id="CHEBI:57705"/>
    </ligand>
</feature>
<dbReference type="Gene3D" id="2.160.10.10">
    <property type="entry name" value="Hexapeptide repeat proteins"/>
    <property type="match status" value="1"/>
</dbReference>
<dbReference type="InterPro" id="IPR005835">
    <property type="entry name" value="NTP_transferase_dom"/>
</dbReference>
<dbReference type="eggNOG" id="COG1207">
    <property type="taxonomic scope" value="Bacteria"/>
</dbReference>
<proteinExistence type="inferred from homology"/>
<dbReference type="GO" id="GO:0008360">
    <property type="term" value="P:regulation of cell shape"/>
    <property type="evidence" value="ECO:0007669"/>
    <property type="project" value="UniProtKB-KW"/>
</dbReference>
<dbReference type="GO" id="GO:0071555">
    <property type="term" value="P:cell wall organization"/>
    <property type="evidence" value="ECO:0007669"/>
    <property type="project" value="UniProtKB-KW"/>
</dbReference>
<dbReference type="HAMAP" id="MF_01631">
    <property type="entry name" value="GlmU"/>
    <property type="match status" value="1"/>
</dbReference>
<feature type="region of interest" description="N-acetyltransferase" evidence="20">
    <location>
        <begin position="250"/>
        <end position="464"/>
    </location>
</feature>
<dbReference type="Proteomes" id="UP000016662">
    <property type="component" value="Unassembled WGS sequence"/>
</dbReference>
<feature type="binding site" evidence="20">
    <location>
        <position position="421"/>
    </location>
    <ligand>
        <name>acetyl-CoA</name>
        <dbReference type="ChEBI" id="CHEBI:57288"/>
    </ligand>
</feature>
<keyword evidence="6 20" id="KW-0963">Cytoplasm</keyword>
<dbReference type="UniPathway" id="UPA00973"/>
<dbReference type="HOGENOM" id="CLU_029499_15_2_9"/>
<evidence type="ECO:0000256" key="19">
    <source>
        <dbReference type="ARBA" id="ARBA00049628"/>
    </source>
</evidence>
<evidence type="ECO:0000256" key="13">
    <source>
        <dbReference type="ARBA" id="ARBA00022984"/>
    </source>
</evidence>
<feature type="binding site" evidence="20">
    <location>
        <begin position="384"/>
        <end position="385"/>
    </location>
    <ligand>
        <name>acetyl-CoA</name>
        <dbReference type="ChEBI" id="CHEBI:57288"/>
    </ligand>
</feature>
<evidence type="ECO:0000256" key="18">
    <source>
        <dbReference type="ARBA" id="ARBA00048493"/>
    </source>
</evidence>
<sequence>MNQVVILAGGHGKRMKAAIPKPMLQVLDVPMLGWVIRACEGAGLSRICVVTGYKAQYVELYLGNRYRTALQAEQLGTGHAVMQAEKFMQEFTDGNTLVLCGDAPFMDSETIANALKLHEAQENAVTVITATLEQPTGYGRILRSETGIAAIVEEKDATDAQREIHEVNSGAYWFKTKALLELLGNLSQSNAQGEYYLTDTVGLALERGWKASAYRSENPDVILGANTRKDLLHLNKVAQERVLEKHMENGVNFVNTDGIIIGNDVEIGAETTILPGTILRGKTKIGAKCTIGPNCLIENCSIGDHVTLNYVQAFESEIEDAVKAGPFVHIRPNSHLKNGVKIGDFVEVKNSTVGEQTAIAHLTYVGDSDVGKKVNFGCGTVTVNYDGLKKQRCVIGDNCFIGCNTNLIAPVELGKGAYTAAGSTVTKDVPDYALAVERADLKVKEGYSLKKLKSKLFPEDGGKK</sequence>
<comment type="pathway">
    <text evidence="3 20">Nucleotide-sugar biosynthesis; UDP-N-acetyl-alpha-D-glucosamine biosynthesis; UDP-N-acetyl-alpha-D-glucosamine from N-acetyl-alpha-D-glucosamine 1-phosphate: step 1/1.</text>
</comment>
<keyword evidence="13 20" id="KW-0573">Peptidoglycan synthesis</keyword>
<dbReference type="SUPFAM" id="SSF51161">
    <property type="entry name" value="Trimeric LpxA-like enzymes"/>
    <property type="match status" value="1"/>
</dbReference>
<dbReference type="GO" id="GO:0019134">
    <property type="term" value="F:glucosamine-1-phosphate N-acetyltransferase activity"/>
    <property type="evidence" value="ECO:0007669"/>
    <property type="project" value="UniProtKB-UniRule"/>
</dbReference>
<feature type="binding site" evidence="20">
    <location>
        <position position="153"/>
    </location>
    <ligand>
        <name>UDP-N-acetyl-alpha-D-glucosamine</name>
        <dbReference type="ChEBI" id="CHEBI:57705"/>
    </ligand>
</feature>
<feature type="binding site" evidence="20">
    <location>
        <position position="71"/>
    </location>
    <ligand>
        <name>UDP-N-acetyl-alpha-D-glucosamine</name>
        <dbReference type="ChEBI" id="CHEBI:57705"/>
    </ligand>
</feature>
<dbReference type="EC" id="2.7.7.23" evidence="20"/>
<keyword evidence="7 20" id="KW-0808">Transferase</keyword>
<gene>
    <name evidence="20" type="primary">glmU</name>
    <name evidence="22" type="ORF">RUMCAL_01312</name>
</gene>
<comment type="catalytic activity">
    <reaction evidence="18 20">
        <text>N-acetyl-alpha-D-glucosamine 1-phosphate + UTP + H(+) = UDP-N-acetyl-alpha-D-glucosamine + diphosphate</text>
        <dbReference type="Rhea" id="RHEA:13509"/>
        <dbReference type="ChEBI" id="CHEBI:15378"/>
        <dbReference type="ChEBI" id="CHEBI:33019"/>
        <dbReference type="ChEBI" id="CHEBI:46398"/>
        <dbReference type="ChEBI" id="CHEBI:57705"/>
        <dbReference type="ChEBI" id="CHEBI:57776"/>
        <dbReference type="EC" id="2.7.7.23"/>
    </reaction>
</comment>
<evidence type="ECO:0000256" key="6">
    <source>
        <dbReference type="ARBA" id="ARBA00022490"/>
    </source>
</evidence>
<dbReference type="GO" id="GO:0009252">
    <property type="term" value="P:peptidoglycan biosynthetic process"/>
    <property type="evidence" value="ECO:0007669"/>
    <property type="project" value="UniProtKB-UniRule"/>
</dbReference>
<keyword evidence="10 20" id="KW-0677">Repeat</keyword>
<feature type="binding site" evidence="20">
    <location>
        <position position="375"/>
    </location>
    <ligand>
        <name>UDP-N-acetyl-alpha-D-glucosamine</name>
        <dbReference type="ChEBI" id="CHEBI:57705"/>
    </ligand>
</feature>
<evidence type="ECO:0000256" key="5">
    <source>
        <dbReference type="ARBA" id="ARBA00007947"/>
    </source>
</evidence>
<protein>
    <recommendedName>
        <fullName evidence="20">Bifunctional protein GlmU</fullName>
    </recommendedName>
    <domain>
        <recommendedName>
            <fullName evidence="20">UDP-N-acetylglucosamine pyrophosphorylase</fullName>
            <ecNumber evidence="20">2.7.7.23</ecNumber>
        </recommendedName>
        <alternativeName>
            <fullName evidence="20">N-acetylglucosamine-1-phosphate uridyltransferase</fullName>
        </alternativeName>
    </domain>
    <domain>
        <recommendedName>
            <fullName evidence="20">Glucosamine-1-phosphate N-acetyltransferase</fullName>
            <ecNumber evidence="20">2.3.1.157</ecNumber>
        </recommendedName>
    </domain>
</protein>
<evidence type="ECO:0000259" key="21">
    <source>
        <dbReference type="Pfam" id="PF00483"/>
    </source>
</evidence>
<comment type="caution">
    <text evidence="22">The sequence shown here is derived from an EMBL/GenBank/DDBJ whole genome shotgun (WGS) entry which is preliminary data.</text>
</comment>
<dbReference type="InterPro" id="IPR001451">
    <property type="entry name" value="Hexapep"/>
</dbReference>
<comment type="similarity">
    <text evidence="5 20">In the N-terminal section; belongs to the N-acetylglucosamine-1-phosphate uridyltransferase family.</text>
</comment>
<dbReference type="CDD" id="cd02540">
    <property type="entry name" value="GT2_GlmU_N_bac"/>
    <property type="match status" value="1"/>
</dbReference>
<dbReference type="GO" id="GO:0016020">
    <property type="term" value="C:membrane"/>
    <property type="evidence" value="ECO:0007669"/>
    <property type="project" value="GOC"/>
</dbReference>
<evidence type="ECO:0000256" key="1">
    <source>
        <dbReference type="ARBA" id="ARBA00004496"/>
    </source>
</evidence>
<dbReference type="GO" id="GO:0005737">
    <property type="term" value="C:cytoplasm"/>
    <property type="evidence" value="ECO:0007669"/>
    <property type="project" value="UniProtKB-SubCell"/>
</dbReference>
<keyword evidence="16 20" id="KW-0961">Cell wall biogenesis/degradation</keyword>
<dbReference type="InterPro" id="IPR011004">
    <property type="entry name" value="Trimer_LpxA-like_sf"/>
</dbReference>
<feature type="binding site" evidence="20">
    <location>
        <position position="364"/>
    </location>
    <ligand>
        <name>UDP-N-acetyl-alpha-D-glucosamine</name>
        <dbReference type="ChEBI" id="CHEBI:57705"/>
    </ligand>
</feature>
<evidence type="ECO:0000313" key="22">
    <source>
        <dbReference type="EMBL" id="ERJ96329.1"/>
    </source>
</evidence>
<keyword evidence="12 20" id="KW-0133">Cell shape</keyword>
<comment type="catalytic activity">
    <reaction evidence="17 20">
        <text>alpha-D-glucosamine 1-phosphate + acetyl-CoA = N-acetyl-alpha-D-glucosamine 1-phosphate + CoA + H(+)</text>
        <dbReference type="Rhea" id="RHEA:13725"/>
        <dbReference type="ChEBI" id="CHEBI:15378"/>
        <dbReference type="ChEBI" id="CHEBI:57287"/>
        <dbReference type="ChEBI" id="CHEBI:57288"/>
        <dbReference type="ChEBI" id="CHEBI:57776"/>
        <dbReference type="ChEBI" id="CHEBI:58516"/>
        <dbReference type="EC" id="2.3.1.157"/>
    </reaction>
</comment>
<comment type="subunit">
    <text evidence="20">Homotrimer.</text>
</comment>
<comment type="pathway">
    <text evidence="2 20">Nucleotide-sugar biosynthesis; UDP-N-acetyl-alpha-D-glucosamine biosynthesis; N-acetyl-alpha-D-glucosamine 1-phosphate from alpha-D-glucosamine 6-phosphate (route II): step 2/2.</text>
</comment>
<accession>U2M3K3</accession>
<comment type="pathway">
    <text evidence="20">Bacterial outer membrane biogenesis; LPS lipid A biosynthesis.</text>
</comment>
<comment type="caution">
    <text evidence="20">Lacks conserved residue(s) required for the propagation of feature annotation.</text>
</comment>
<feature type="binding site" evidence="20">
    <location>
        <position position="226"/>
    </location>
    <ligand>
        <name>Mg(2+)</name>
        <dbReference type="ChEBI" id="CHEBI:18420"/>
    </ligand>
</feature>
<comment type="subcellular location">
    <subcellularLocation>
        <location evidence="1 20">Cytoplasm</location>
    </subcellularLocation>
</comment>
<evidence type="ECO:0000256" key="12">
    <source>
        <dbReference type="ARBA" id="ARBA00022960"/>
    </source>
</evidence>
<dbReference type="NCBIfam" id="TIGR01173">
    <property type="entry name" value="glmU"/>
    <property type="match status" value="1"/>
</dbReference>
<keyword evidence="14 20" id="KW-0511">Multifunctional enzyme</keyword>
<comment type="similarity">
    <text evidence="4 20">In the C-terminal section; belongs to the transferase hexapeptide repeat family.</text>
</comment>
<dbReference type="EMBL" id="AWVF01000171">
    <property type="protein sequence ID" value="ERJ96329.1"/>
    <property type="molecule type" value="Genomic_DNA"/>
</dbReference>
<feature type="binding site" evidence="20">
    <location>
        <begin position="76"/>
        <end position="77"/>
    </location>
    <ligand>
        <name>UDP-N-acetyl-alpha-D-glucosamine</name>
        <dbReference type="ChEBI" id="CHEBI:57705"/>
    </ligand>
</feature>
<evidence type="ECO:0000256" key="7">
    <source>
        <dbReference type="ARBA" id="ARBA00022679"/>
    </source>
</evidence>
<evidence type="ECO:0000256" key="20">
    <source>
        <dbReference type="HAMAP-Rule" id="MF_01631"/>
    </source>
</evidence>
<dbReference type="GO" id="GO:0000902">
    <property type="term" value="P:cell morphogenesis"/>
    <property type="evidence" value="ECO:0007669"/>
    <property type="project" value="UniProtKB-UniRule"/>
</dbReference>
<dbReference type="OrthoDB" id="9775031at2"/>
<organism evidence="22 23">
    <name type="scientific">Ruminococcus callidus ATCC 27760</name>
    <dbReference type="NCBI Taxonomy" id="411473"/>
    <lineage>
        <taxon>Bacteria</taxon>
        <taxon>Bacillati</taxon>
        <taxon>Bacillota</taxon>
        <taxon>Clostridia</taxon>
        <taxon>Eubacteriales</taxon>
        <taxon>Oscillospiraceae</taxon>
        <taxon>Ruminococcus</taxon>
    </lineage>
</organism>
<feature type="binding site" evidence="20">
    <location>
        <position position="21"/>
    </location>
    <ligand>
        <name>UDP-N-acetyl-alpha-D-glucosamine</name>
        <dbReference type="ChEBI" id="CHEBI:57705"/>
    </ligand>
</feature>
<dbReference type="Pfam" id="PF00483">
    <property type="entry name" value="NTP_transferase"/>
    <property type="match status" value="1"/>
</dbReference>
<comment type="function">
    <text evidence="19 20">Catalyzes the last two sequential reactions in the de novo biosynthetic pathway for UDP-N-acetylglucosamine (UDP-GlcNAc). The C-terminal domain catalyzes the transfer of acetyl group from acetyl coenzyme A to glucosamine-1-phosphate (GlcN-1-P) to produce N-acetylglucosamine-1-phosphate (GlcNAc-1-P), which is converted into UDP-GlcNAc by the transfer of uridine 5-monophosphate (from uridine 5-triphosphate), a reaction catalyzed by the N-terminal domain.</text>
</comment>
<evidence type="ECO:0000256" key="9">
    <source>
        <dbReference type="ARBA" id="ARBA00022723"/>
    </source>
</evidence>
<evidence type="ECO:0000256" key="10">
    <source>
        <dbReference type="ARBA" id="ARBA00022737"/>
    </source>
</evidence>
<feature type="binding site" evidence="20">
    <location>
        <position position="139"/>
    </location>
    <ligand>
        <name>UDP-N-acetyl-alpha-D-glucosamine</name>
        <dbReference type="ChEBI" id="CHEBI:57705"/>
    </ligand>
</feature>
<name>U2M3K3_9FIRM</name>
<feature type="domain" description="Nucleotidyl transferase" evidence="21">
    <location>
        <begin position="4"/>
        <end position="214"/>
    </location>
</feature>
<dbReference type="Pfam" id="PF14602">
    <property type="entry name" value="Hexapep_2"/>
    <property type="match status" value="1"/>
</dbReference>
<dbReference type="PATRIC" id="fig|411473.3.peg.1069"/>
<dbReference type="CDD" id="cd03353">
    <property type="entry name" value="LbH_GlmU_C"/>
    <property type="match status" value="1"/>
</dbReference>
<dbReference type="UniPathway" id="UPA00113">
    <property type="reaction ID" value="UER00532"/>
</dbReference>
<dbReference type="PANTHER" id="PTHR43584:SF3">
    <property type="entry name" value="BIFUNCTIONAL PROTEIN GLMU"/>
    <property type="match status" value="1"/>
</dbReference>
<feature type="binding site" evidence="20">
    <location>
        <position position="168"/>
    </location>
    <ligand>
        <name>UDP-N-acetyl-alpha-D-glucosamine</name>
        <dbReference type="ChEBI" id="CHEBI:57705"/>
    </ligand>
</feature>
<feature type="active site" description="Proton acceptor" evidence="20">
    <location>
        <position position="361"/>
    </location>
</feature>
<evidence type="ECO:0000256" key="3">
    <source>
        <dbReference type="ARBA" id="ARBA00005208"/>
    </source>
</evidence>
<dbReference type="AlphaFoldDB" id="U2M3K3"/>
<evidence type="ECO:0000256" key="8">
    <source>
        <dbReference type="ARBA" id="ARBA00022695"/>
    </source>
</evidence>
<keyword evidence="8 20" id="KW-0548">Nucleotidyltransferase</keyword>
<feature type="binding site" evidence="20">
    <location>
        <position position="102"/>
    </location>
    <ligand>
        <name>Mg(2+)</name>
        <dbReference type="ChEBI" id="CHEBI:18420"/>
    </ligand>
</feature>
<keyword evidence="9 20" id="KW-0479">Metal-binding</keyword>
<feature type="region of interest" description="Linker" evidence="20">
    <location>
        <begin position="229"/>
        <end position="249"/>
    </location>
</feature>
<dbReference type="SUPFAM" id="SSF53448">
    <property type="entry name" value="Nucleotide-diphospho-sugar transferases"/>
    <property type="match status" value="1"/>
</dbReference>
<feature type="region of interest" description="Pyrophosphorylase" evidence="20">
    <location>
        <begin position="1"/>
        <end position="228"/>
    </location>
</feature>
<evidence type="ECO:0000256" key="4">
    <source>
        <dbReference type="ARBA" id="ARBA00007707"/>
    </source>
</evidence>
<feature type="binding site" evidence="20">
    <location>
        <position position="438"/>
    </location>
    <ligand>
        <name>acetyl-CoA</name>
        <dbReference type="ChEBI" id="CHEBI:57288"/>
    </ligand>
</feature>
<evidence type="ECO:0000256" key="15">
    <source>
        <dbReference type="ARBA" id="ARBA00023315"/>
    </source>
</evidence>
<dbReference type="EC" id="2.3.1.157" evidence="20"/>
<evidence type="ECO:0000256" key="17">
    <source>
        <dbReference type="ARBA" id="ARBA00048247"/>
    </source>
</evidence>
<evidence type="ECO:0000256" key="14">
    <source>
        <dbReference type="ARBA" id="ARBA00023268"/>
    </source>
</evidence>
<dbReference type="InterPro" id="IPR029044">
    <property type="entry name" value="Nucleotide-diphossugar_trans"/>
</dbReference>
<evidence type="ECO:0000313" key="23">
    <source>
        <dbReference type="Proteomes" id="UP000016662"/>
    </source>
</evidence>
<dbReference type="RefSeq" id="WP_021682804.1">
    <property type="nucleotide sequence ID" value="NZ_KI260446.1"/>
</dbReference>
<comment type="cofactor">
    <cofactor evidence="20">
        <name>Mg(2+)</name>
        <dbReference type="ChEBI" id="CHEBI:18420"/>
    </cofactor>
    <text evidence="20">Binds 1 Mg(2+) ion per subunit.</text>
</comment>
<dbReference type="GO" id="GO:0003977">
    <property type="term" value="F:UDP-N-acetylglucosamine diphosphorylase activity"/>
    <property type="evidence" value="ECO:0007669"/>
    <property type="project" value="UniProtKB-UniRule"/>
</dbReference>
<dbReference type="InterPro" id="IPR005882">
    <property type="entry name" value="Bifunctional_GlmU"/>
</dbReference>
<dbReference type="GO" id="GO:0009245">
    <property type="term" value="P:lipid A biosynthetic process"/>
    <property type="evidence" value="ECO:0007669"/>
    <property type="project" value="UniProtKB-UniRule"/>
</dbReference>
<dbReference type="GO" id="GO:0000287">
    <property type="term" value="F:magnesium ion binding"/>
    <property type="evidence" value="ECO:0007669"/>
    <property type="project" value="UniProtKB-UniRule"/>
</dbReference>
<keyword evidence="15 20" id="KW-0012">Acyltransferase</keyword>
<dbReference type="GO" id="GO:0006048">
    <property type="term" value="P:UDP-N-acetylglucosamine biosynthetic process"/>
    <property type="evidence" value="ECO:0007669"/>
    <property type="project" value="UniProtKB-UniPathway"/>
</dbReference>
<evidence type="ECO:0000256" key="2">
    <source>
        <dbReference type="ARBA" id="ARBA00005166"/>
    </source>
</evidence>
<dbReference type="PANTHER" id="PTHR43584">
    <property type="entry name" value="NUCLEOTIDYL TRANSFERASE"/>
    <property type="match status" value="1"/>
</dbReference>
<dbReference type="STRING" id="411473.RUMCAL_01312"/>
<dbReference type="Gene3D" id="3.90.550.10">
    <property type="entry name" value="Spore Coat Polysaccharide Biosynthesis Protein SpsA, Chain A"/>
    <property type="match status" value="1"/>
</dbReference>
<keyword evidence="23" id="KW-1185">Reference proteome</keyword>
<evidence type="ECO:0000256" key="16">
    <source>
        <dbReference type="ARBA" id="ARBA00023316"/>
    </source>
</evidence>
<dbReference type="Pfam" id="PF00132">
    <property type="entry name" value="Hexapep"/>
    <property type="match status" value="1"/>
</dbReference>